<proteinExistence type="predicted"/>
<organism evidence="2 3">
    <name type="scientific">Mus spicilegus</name>
    <name type="common">Mound-building mouse</name>
    <dbReference type="NCBI Taxonomy" id="10103"/>
    <lineage>
        <taxon>Eukaryota</taxon>
        <taxon>Metazoa</taxon>
        <taxon>Chordata</taxon>
        <taxon>Craniata</taxon>
        <taxon>Vertebrata</taxon>
        <taxon>Euteleostomi</taxon>
        <taxon>Mammalia</taxon>
        <taxon>Eutheria</taxon>
        <taxon>Euarchontoglires</taxon>
        <taxon>Glires</taxon>
        <taxon>Rodentia</taxon>
        <taxon>Myomorpha</taxon>
        <taxon>Muroidea</taxon>
        <taxon>Muridae</taxon>
        <taxon>Murinae</taxon>
        <taxon>Mus</taxon>
        <taxon>Mus</taxon>
    </lineage>
</organism>
<evidence type="ECO:0000313" key="2">
    <source>
        <dbReference type="Ensembl" id="ENSMSIP00000037860.1"/>
    </source>
</evidence>
<dbReference type="Proteomes" id="UP000694415">
    <property type="component" value="Unplaced"/>
</dbReference>
<dbReference type="Ensembl" id="ENSMSIT00000047780.1">
    <property type="protein sequence ID" value="ENSMSIP00000037860.1"/>
    <property type="gene ID" value="ENSMSIG00000031533.1"/>
</dbReference>
<dbReference type="AlphaFoldDB" id="A0A8C6IKG7"/>
<name>A0A8C6IKG7_MUSSI</name>
<reference evidence="2" key="1">
    <citation type="submission" date="2025-08" db="UniProtKB">
        <authorList>
            <consortium name="Ensembl"/>
        </authorList>
    </citation>
    <scope>IDENTIFICATION</scope>
</reference>
<evidence type="ECO:0000256" key="1">
    <source>
        <dbReference type="SAM" id="MobiDB-lite"/>
    </source>
</evidence>
<protein>
    <submittedName>
        <fullName evidence="2">Uncharacterized protein</fullName>
    </submittedName>
</protein>
<keyword evidence="3" id="KW-1185">Reference proteome</keyword>
<feature type="region of interest" description="Disordered" evidence="1">
    <location>
        <begin position="45"/>
        <end position="66"/>
    </location>
</feature>
<reference evidence="2" key="2">
    <citation type="submission" date="2025-09" db="UniProtKB">
        <authorList>
            <consortium name="Ensembl"/>
        </authorList>
    </citation>
    <scope>IDENTIFICATION</scope>
</reference>
<sequence length="66" mass="7158">MAILDCFKVRVPFDAPAPIMSLSLTSAKQVLYPCADWRSVNLTEESAAQEKPTLPPSRAAAGADYF</sequence>
<dbReference type="GeneTree" id="ENSGT00960000190331"/>
<accession>A0A8C6IKG7</accession>
<evidence type="ECO:0000313" key="3">
    <source>
        <dbReference type="Proteomes" id="UP000694415"/>
    </source>
</evidence>